<sequence length="81" mass="8878">MSRTCYLTGKGGHVVNRVTRRGRARAQGGVGRKVTGISARTQHANLQKKTIREHGQLRRVWLSTNALRTLARGGFPGVELA</sequence>
<dbReference type="Proteomes" id="UP001595803">
    <property type="component" value="Unassembled WGS sequence"/>
</dbReference>
<dbReference type="InterPro" id="IPR001383">
    <property type="entry name" value="Ribosomal_bL28_bact-type"/>
</dbReference>
<proteinExistence type="inferred from homology"/>
<dbReference type="HAMAP" id="MF_00373">
    <property type="entry name" value="Ribosomal_bL28"/>
    <property type="match status" value="1"/>
</dbReference>
<gene>
    <name evidence="5 6" type="primary">rpmB</name>
    <name evidence="6" type="ORF">ACFOSB_14040</name>
</gene>
<organism evidence="6 7">
    <name type="scientific">Deinococcus rufus</name>
    <dbReference type="NCBI Taxonomy" id="2136097"/>
    <lineage>
        <taxon>Bacteria</taxon>
        <taxon>Thermotogati</taxon>
        <taxon>Deinococcota</taxon>
        <taxon>Deinococci</taxon>
        <taxon>Deinococcales</taxon>
        <taxon>Deinococcaceae</taxon>
        <taxon>Deinococcus</taxon>
    </lineage>
</organism>
<name>A0ABV7ZCA1_9DEIO</name>
<dbReference type="PANTHER" id="PTHR39080">
    <property type="entry name" value="50S RIBOSOMAL PROTEIN L28"/>
    <property type="match status" value="1"/>
</dbReference>
<keyword evidence="2 5" id="KW-0689">Ribosomal protein</keyword>
<dbReference type="InterPro" id="IPR034704">
    <property type="entry name" value="Ribosomal_bL28/bL31-like_sf"/>
</dbReference>
<dbReference type="PANTHER" id="PTHR39080:SF1">
    <property type="entry name" value="LARGE RIBOSOMAL SUBUNIT PROTEIN BL28A"/>
    <property type="match status" value="1"/>
</dbReference>
<dbReference type="Pfam" id="PF00830">
    <property type="entry name" value="Ribosomal_L28"/>
    <property type="match status" value="1"/>
</dbReference>
<evidence type="ECO:0000256" key="2">
    <source>
        <dbReference type="ARBA" id="ARBA00022980"/>
    </source>
</evidence>
<evidence type="ECO:0000313" key="7">
    <source>
        <dbReference type="Proteomes" id="UP001595803"/>
    </source>
</evidence>
<dbReference type="InterPro" id="IPR037147">
    <property type="entry name" value="Ribosomal_bL28_sf"/>
</dbReference>
<comment type="similarity">
    <text evidence="1 5">Belongs to the bacterial ribosomal protein bL28 family.</text>
</comment>
<keyword evidence="7" id="KW-1185">Reference proteome</keyword>
<dbReference type="Gene3D" id="2.30.170.40">
    <property type="entry name" value="Ribosomal protein L28/L24"/>
    <property type="match status" value="1"/>
</dbReference>
<dbReference type="RefSeq" id="WP_322472962.1">
    <property type="nucleotide sequence ID" value="NZ_JBHRZG010000016.1"/>
</dbReference>
<evidence type="ECO:0000256" key="5">
    <source>
        <dbReference type="HAMAP-Rule" id="MF_00373"/>
    </source>
</evidence>
<dbReference type="SUPFAM" id="SSF143800">
    <property type="entry name" value="L28p-like"/>
    <property type="match status" value="1"/>
</dbReference>
<dbReference type="InterPro" id="IPR026569">
    <property type="entry name" value="Ribosomal_bL28"/>
</dbReference>
<evidence type="ECO:0000256" key="4">
    <source>
        <dbReference type="ARBA" id="ARBA00035174"/>
    </source>
</evidence>
<keyword evidence="3 5" id="KW-0687">Ribonucleoprotein</keyword>
<dbReference type="GO" id="GO:0005840">
    <property type="term" value="C:ribosome"/>
    <property type="evidence" value="ECO:0007669"/>
    <property type="project" value="UniProtKB-KW"/>
</dbReference>
<evidence type="ECO:0000256" key="1">
    <source>
        <dbReference type="ARBA" id="ARBA00008760"/>
    </source>
</evidence>
<protein>
    <recommendedName>
        <fullName evidence="4 5">Large ribosomal subunit protein bL28</fullName>
    </recommendedName>
</protein>
<evidence type="ECO:0000313" key="6">
    <source>
        <dbReference type="EMBL" id="MFC3833983.1"/>
    </source>
</evidence>
<dbReference type="InterPro" id="IPR050096">
    <property type="entry name" value="Bacterial_rp_bL28"/>
</dbReference>
<comment type="caution">
    <text evidence="6">The sequence shown here is derived from an EMBL/GenBank/DDBJ whole genome shotgun (WGS) entry which is preliminary data.</text>
</comment>
<dbReference type="EMBL" id="JBHRZG010000016">
    <property type="protein sequence ID" value="MFC3833983.1"/>
    <property type="molecule type" value="Genomic_DNA"/>
</dbReference>
<dbReference type="NCBIfam" id="TIGR00009">
    <property type="entry name" value="L28"/>
    <property type="match status" value="1"/>
</dbReference>
<evidence type="ECO:0000256" key="3">
    <source>
        <dbReference type="ARBA" id="ARBA00023274"/>
    </source>
</evidence>
<accession>A0ABV7ZCA1</accession>
<reference evidence="7" key="1">
    <citation type="journal article" date="2019" name="Int. J. Syst. Evol. Microbiol.">
        <title>The Global Catalogue of Microorganisms (GCM) 10K type strain sequencing project: providing services to taxonomists for standard genome sequencing and annotation.</title>
        <authorList>
            <consortium name="The Broad Institute Genomics Platform"/>
            <consortium name="The Broad Institute Genome Sequencing Center for Infectious Disease"/>
            <person name="Wu L."/>
            <person name="Ma J."/>
        </authorList>
    </citation>
    <scope>NUCLEOTIDE SEQUENCE [LARGE SCALE GENOMIC DNA]</scope>
    <source>
        <strain evidence="7">CCTCC AB 2017081</strain>
    </source>
</reference>